<dbReference type="Gene3D" id="3.60.110.10">
    <property type="entry name" value="Carbon-nitrogen hydrolase"/>
    <property type="match status" value="1"/>
</dbReference>
<evidence type="ECO:0000256" key="9">
    <source>
        <dbReference type="HAMAP-Rule" id="MF_01148"/>
    </source>
</evidence>
<proteinExistence type="inferred from homology"/>
<evidence type="ECO:0000256" key="5">
    <source>
        <dbReference type="ARBA" id="ARBA00022692"/>
    </source>
</evidence>
<keyword evidence="4 9" id="KW-0808">Transferase</keyword>
<reference evidence="11 12" key="1">
    <citation type="submission" date="2020-08" db="EMBL/GenBank/DDBJ databases">
        <title>Bridging the membrane lipid divide: bacteria of the FCB group superphylum have the potential to synthesize archaeal ether lipids.</title>
        <authorList>
            <person name="Villanueva L."/>
            <person name="Von Meijenfeldt F.A.B."/>
            <person name="Westbye A.B."/>
            <person name="Yadav S."/>
            <person name="Hopmans E.C."/>
            <person name="Dutilh B.E."/>
            <person name="Sinninghe Damste J.S."/>
        </authorList>
    </citation>
    <scope>NUCLEOTIDE SEQUENCE [LARGE SCALE GENOMIC DNA]</scope>
    <source>
        <strain evidence="11">NIOZ-UU82</strain>
    </source>
</reference>
<dbReference type="PROSITE" id="PS50263">
    <property type="entry name" value="CN_HYDROLASE"/>
    <property type="match status" value="1"/>
</dbReference>
<dbReference type="EC" id="2.3.1.269" evidence="9"/>
<dbReference type="InterPro" id="IPR045378">
    <property type="entry name" value="LNT_N"/>
</dbReference>
<feature type="transmembrane region" description="Helical" evidence="9">
    <location>
        <begin position="85"/>
        <end position="103"/>
    </location>
</feature>
<sequence length="522" mass="58527">MQTQKINKLKLCLAILSGLLLTGSFPKPGISLLVWFALVPFLVAIRNLSPKRGFILGFIAGLVHYLTLLYWFVYTMHTYGHLPMALCVFILILASAFLALYLAAFSATLLNLCAKPAICIFAVPVLWVSFEYMRSLFFLAFPWELIGYSQYNNLLLIQISDIFGVYGVSFLIGLSNAAIFLAFLYLAGKDWKRKAVTKRVAVGSISVFALIVVLVLSYGKWRIDSIDRLVCSSPSINVAVVQGNIDQAIKWNPEFQRSTVKKYIKLSLLSKADNPDIVVWPETATPFYFLYNIGLSNMVKKGINDTGTTFLFGSPSFISGKGVVEYYNTAYLVSRDGKVYGKYDKVHLVPFGEYIPFNKWLPFVGKMVEGVGDFKSGIRGKTIQWGDYSLGLQICYEIIFPDLSRAMVKNNATLLVNITNDAWFGTTSAPYQHFSMAIFRAVENRRALVRSANTGISGFIDPVGRIIKKTDLFKEAVITRSVPLMGMTSFYTRFGDLFAIVCMFATAICFVLKYVYNIKLRD</sequence>
<evidence type="ECO:0000313" key="11">
    <source>
        <dbReference type="EMBL" id="MBC8198572.1"/>
    </source>
</evidence>
<evidence type="ECO:0000256" key="2">
    <source>
        <dbReference type="ARBA" id="ARBA00010065"/>
    </source>
</evidence>
<comment type="similarity">
    <text evidence="2 9">Belongs to the CN hydrolase family. Apolipoprotein N-acyltransferase subfamily.</text>
</comment>
<keyword evidence="3 9" id="KW-1003">Cell membrane</keyword>
<dbReference type="AlphaFoldDB" id="A0A8J6N6D3"/>
<dbReference type="HAMAP" id="MF_01148">
    <property type="entry name" value="Lnt"/>
    <property type="match status" value="1"/>
</dbReference>
<evidence type="ECO:0000256" key="6">
    <source>
        <dbReference type="ARBA" id="ARBA00022989"/>
    </source>
</evidence>
<dbReference type="GO" id="GO:0005886">
    <property type="term" value="C:plasma membrane"/>
    <property type="evidence" value="ECO:0007669"/>
    <property type="project" value="UniProtKB-SubCell"/>
</dbReference>
<dbReference type="GO" id="GO:0042158">
    <property type="term" value="P:lipoprotein biosynthetic process"/>
    <property type="evidence" value="ECO:0007669"/>
    <property type="project" value="UniProtKB-UniRule"/>
</dbReference>
<evidence type="ECO:0000256" key="8">
    <source>
        <dbReference type="ARBA" id="ARBA00023315"/>
    </source>
</evidence>
<dbReference type="EMBL" id="JACNLL010000010">
    <property type="protein sequence ID" value="MBC8198572.1"/>
    <property type="molecule type" value="Genomic_DNA"/>
</dbReference>
<dbReference type="InterPro" id="IPR004563">
    <property type="entry name" value="Apolipo_AcylTrfase"/>
</dbReference>
<comment type="pathway">
    <text evidence="9">Protein modification; lipoprotein biosynthesis (N-acyl transfer).</text>
</comment>
<dbReference type="SUPFAM" id="SSF56317">
    <property type="entry name" value="Carbon-nitrogen hydrolase"/>
    <property type="match status" value="1"/>
</dbReference>
<keyword evidence="6 9" id="KW-1133">Transmembrane helix</keyword>
<feature type="transmembrane region" description="Helical" evidence="9">
    <location>
        <begin position="497"/>
        <end position="516"/>
    </location>
</feature>
<comment type="subcellular location">
    <subcellularLocation>
        <location evidence="1 9">Cell membrane</location>
        <topology evidence="1 9">Multi-pass membrane protein</topology>
    </subcellularLocation>
</comment>
<evidence type="ECO:0000313" key="12">
    <source>
        <dbReference type="Proteomes" id="UP000603545"/>
    </source>
</evidence>
<feature type="transmembrane region" description="Helical" evidence="9">
    <location>
        <begin position="109"/>
        <end position="128"/>
    </location>
</feature>
<comment type="catalytic activity">
    <reaction evidence="9">
        <text>N-terminal S-1,2-diacyl-sn-glyceryl-L-cysteinyl-[lipoprotein] + a glycerophospholipid = N-acyl-S-1,2-diacyl-sn-glyceryl-L-cysteinyl-[lipoprotein] + a 2-acyl-sn-glycero-3-phospholipid + H(+)</text>
        <dbReference type="Rhea" id="RHEA:48228"/>
        <dbReference type="Rhea" id="RHEA-COMP:14681"/>
        <dbReference type="Rhea" id="RHEA-COMP:14684"/>
        <dbReference type="ChEBI" id="CHEBI:15378"/>
        <dbReference type="ChEBI" id="CHEBI:136912"/>
        <dbReference type="ChEBI" id="CHEBI:140656"/>
        <dbReference type="ChEBI" id="CHEBI:140657"/>
        <dbReference type="ChEBI" id="CHEBI:140660"/>
        <dbReference type="EC" id="2.3.1.269"/>
    </reaction>
</comment>
<comment type="caution">
    <text evidence="11">The sequence shown here is derived from an EMBL/GenBank/DDBJ whole genome shotgun (WGS) entry which is preliminary data.</text>
</comment>
<dbReference type="InterPro" id="IPR003010">
    <property type="entry name" value="C-N_Hydrolase"/>
</dbReference>
<dbReference type="NCBIfam" id="TIGR00546">
    <property type="entry name" value="lnt"/>
    <property type="match status" value="1"/>
</dbReference>
<protein>
    <recommendedName>
        <fullName evidence="9">Apolipoprotein N-acyltransferase</fullName>
        <shortName evidence="9">ALP N-acyltransferase</shortName>
        <ecNumber evidence="9">2.3.1.269</ecNumber>
    </recommendedName>
</protein>
<accession>A0A8J6N6D3</accession>
<evidence type="ECO:0000256" key="4">
    <source>
        <dbReference type="ARBA" id="ARBA00022679"/>
    </source>
</evidence>
<dbReference type="GO" id="GO:0016410">
    <property type="term" value="F:N-acyltransferase activity"/>
    <property type="evidence" value="ECO:0007669"/>
    <property type="project" value="UniProtKB-UniRule"/>
</dbReference>
<evidence type="ECO:0000256" key="3">
    <source>
        <dbReference type="ARBA" id="ARBA00022475"/>
    </source>
</evidence>
<keyword evidence="5 9" id="KW-0812">Transmembrane</keyword>
<comment type="function">
    <text evidence="9">Catalyzes the phospholipid dependent N-acylation of the N-terminal cysteine of apolipoprotein, the last step in lipoprotein maturation.</text>
</comment>
<evidence type="ECO:0000259" key="10">
    <source>
        <dbReference type="PROSITE" id="PS50263"/>
    </source>
</evidence>
<keyword evidence="8 9" id="KW-0012">Acyltransferase</keyword>
<dbReference type="InterPro" id="IPR036526">
    <property type="entry name" value="C-N_Hydrolase_sf"/>
</dbReference>
<gene>
    <name evidence="9 11" type="primary">lnt</name>
    <name evidence="11" type="ORF">H8E80_00790</name>
</gene>
<organism evidence="11 12">
    <name type="scientific">Candidatus Desulfaltia bathyphila</name>
    <dbReference type="NCBI Taxonomy" id="2841697"/>
    <lineage>
        <taxon>Bacteria</taxon>
        <taxon>Pseudomonadati</taxon>
        <taxon>Thermodesulfobacteriota</taxon>
        <taxon>Desulfobacteria</taxon>
        <taxon>Desulfobacterales</taxon>
        <taxon>Desulfobacterales incertae sedis</taxon>
        <taxon>Candidatus Desulfaltia</taxon>
    </lineage>
</organism>
<dbReference type="CDD" id="cd07571">
    <property type="entry name" value="ALP_N-acyl_transferase"/>
    <property type="match status" value="1"/>
</dbReference>
<feature type="transmembrane region" description="Helical" evidence="9">
    <location>
        <begin position="163"/>
        <end position="188"/>
    </location>
</feature>
<feature type="transmembrane region" description="Helical" evidence="9">
    <location>
        <begin position="200"/>
        <end position="221"/>
    </location>
</feature>
<dbReference type="PANTHER" id="PTHR38686">
    <property type="entry name" value="APOLIPOPROTEIN N-ACYLTRANSFERASE"/>
    <property type="match status" value="1"/>
</dbReference>
<name>A0A8J6N6D3_9BACT</name>
<keyword evidence="7 9" id="KW-0472">Membrane</keyword>
<dbReference type="PANTHER" id="PTHR38686:SF1">
    <property type="entry name" value="APOLIPOPROTEIN N-ACYLTRANSFERASE"/>
    <property type="match status" value="1"/>
</dbReference>
<feature type="domain" description="CN hydrolase" evidence="10">
    <location>
        <begin position="241"/>
        <end position="484"/>
    </location>
</feature>
<evidence type="ECO:0000256" key="7">
    <source>
        <dbReference type="ARBA" id="ARBA00023136"/>
    </source>
</evidence>
<dbReference type="UniPathway" id="UPA00666"/>
<dbReference type="Proteomes" id="UP000603545">
    <property type="component" value="Unassembled WGS sequence"/>
</dbReference>
<dbReference type="Pfam" id="PF20154">
    <property type="entry name" value="LNT_N"/>
    <property type="match status" value="1"/>
</dbReference>
<feature type="transmembrane region" description="Helical" evidence="9">
    <location>
        <begin position="135"/>
        <end position="151"/>
    </location>
</feature>
<feature type="transmembrane region" description="Helical" evidence="9">
    <location>
        <begin position="54"/>
        <end position="73"/>
    </location>
</feature>
<dbReference type="Pfam" id="PF00795">
    <property type="entry name" value="CN_hydrolase"/>
    <property type="match status" value="1"/>
</dbReference>
<evidence type="ECO:0000256" key="1">
    <source>
        <dbReference type="ARBA" id="ARBA00004651"/>
    </source>
</evidence>